<feature type="non-terminal residue" evidence="1">
    <location>
        <position position="52"/>
    </location>
</feature>
<reference evidence="1" key="1">
    <citation type="submission" date="2020-11" db="EMBL/GenBank/DDBJ databases">
        <authorList>
            <person name="Whitehead M."/>
        </authorList>
    </citation>
    <scope>NUCLEOTIDE SEQUENCE</scope>
    <source>
        <strain evidence="1">EGII</strain>
    </source>
</reference>
<dbReference type="Proteomes" id="UP000606786">
    <property type="component" value="Unassembled WGS sequence"/>
</dbReference>
<keyword evidence="2" id="KW-1185">Reference proteome</keyword>
<accession>A0A811V8W8</accession>
<name>A0A811V8W8_CERCA</name>
<protein>
    <submittedName>
        <fullName evidence="1">(Mediterranean fruit fly) hypothetical protein</fullName>
    </submittedName>
</protein>
<comment type="caution">
    <text evidence="1">The sequence shown here is derived from an EMBL/GenBank/DDBJ whole genome shotgun (WGS) entry which is preliminary data.</text>
</comment>
<dbReference type="EMBL" id="CAJHJT010000056">
    <property type="protein sequence ID" value="CAD7011780.1"/>
    <property type="molecule type" value="Genomic_DNA"/>
</dbReference>
<dbReference type="AlphaFoldDB" id="A0A811V8W8"/>
<sequence>MLSPPSLCNALLTTQNFVLNAMSESESHIAYSWQEGGPFLNWKGEFFKRWVV</sequence>
<organism evidence="1 2">
    <name type="scientific">Ceratitis capitata</name>
    <name type="common">Mediterranean fruit fly</name>
    <name type="synonym">Tephritis capitata</name>
    <dbReference type="NCBI Taxonomy" id="7213"/>
    <lineage>
        <taxon>Eukaryota</taxon>
        <taxon>Metazoa</taxon>
        <taxon>Ecdysozoa</taxon>
        <taxon>Arthropoda</taxon>
        <taxon>Hexapoda</taxon>
        <taxon>Insecta</taxon>
        <taxon>Pterygota</taxon>
        <taxon>Neoptera</taxon>
        <taxon>Endopterygota</taxon>
        <taxon>Diptera</taxon>
        <taxon>Brachycera</taxon>
        <taxon>Muscomorpha</taxon>
        <taxon>Tephritoidea</taxon>
        <taxon>Tephritidae</taxon>
        <taxon>Ceratitis</taxon>
        <taxon>Ceratitis</taxon>
    </lineage>
</organism>
<evidence type="ECO:0000313" key="1">
    <source>
        <dbReference type="EMBL" id="CAD7011780.1"/>
    </source>
</evidence>
<proteinExistence type="predicted"/>
<gene>
    <name evidence="1" type="ORF">CCAP1982_LOCUS19891</name>
</gene>
<evidence type="ECO:0000313" key="2">
    <source>
        <dbReference type="Proteomes" id="UP000606786"/>
    </source>
</evidence>